<dbReference type="GO" id="GO:0006357">
    <property type="term" value="P:regulation of transcription by RNA polymerase II"/>
    <property type="evidence" value="ECO:0007669"/>
    <property type="project" value="InterPro"/>
</dbReference>
<dbReference type="GO" id="GO:0003712">
    <property type="term" value="F:transcription coregulator activity"/>
    <property type="evidence" value="ECO:0007669"/>
    <property type="project" value="InterPro"/>
</dbReference>
<evidence type="ECO:0000313" key="9">
    <source>
        <dbReference type="Proteomes" id="UP000291404"/>
    </source>
</evidence>
<evidence type="ECO:0000256" key="2">
    <source>
        <dbReference type="ARBA" id="ARBA00020631"/>
    </source>
</evidence>
<dbReference type="EMBL" id="PITI01001782">
    <property type="protein sequence ID" value="TBT99985.1"/>
    <property type="molecule type" value="Genomic_DNA"/>
</dbReference>
<accession>A0A4Q9KZ50</accession>
<comment type="subcellular location">
    <subcellularLocation>
        <location evidence="1 6">Nucleus</location>
    </subcellularLocation>
</comment>
<protein>
    <recommendedName>
        <fullName evidence="2 6">Mediator of RNA polymerase II transcription subunit 7</fullName>
    </recommendedName>
</protein>
<reference evidence="8 9" key="1">
    <citation type="submission" date="2017-12" db="EMBL/GenBank/DDBJ databases">
        <authorList>
            <person name="Pombert J.-F."/>
            <person name="Haag K.L."/>
            <person name="Ebert D."/>
        </authorList>
    </citation>
    <scope>NUCLEOTIDE SEQUENCE [LARGE SCALE GENOMIC DNA]</scope>
    <source>
        <strain evidence="8">BE-OM-2</strain>
    </source>
</reference>
<dbReference type="InterPro" id="IPR009244">
    <property type="entry name" value="Mediatior_Med7"/>
</dbReference>
<evidence type="ECO:0000313" key="8">
    <source>
        <dbReference type="EMBL" id="TBT99985.1"/>
    </source>
</evidence>
<gene>
    <name evidence="8" type="ORF">CWI36_1782p0010</name>
</gene>
<dbReference type="AlphaFoldDB" id="A0A4Q9KZ50"/>
<dbReference type="VEuPathDB" id="MicrosporidiaDB:CWI36_1782p0010"/>
<evidence type="ECO:0000256" key="1">
    <source>
        <dbReference type="ARBA" id="ARBA00004123"/>
    </source>
</evidence>
<evidence type="ECO:0000256" key="3">
    <source>
        <dbReference type="ARBA" id="ARBA00023015"/>
    </source>
</evidence>
<dbReference type="VEuPathDB" id="MicrosporidiaDB:CWI39_1481p0010"/>
<evidence type="ECO:0000256" key="6">
    <source>
        <dbReference type="RuleBase" id="RU364060"/>
    </source>
</evidence>
<dbReference type="SUPFAM" id="SSF140718">
    <property type="entry name" value="Mediator hinge subcomplex-like"/>
    <property type="match status" value="1"/>
</dbReference>
<evidence type="ECO:0000256" key="5">
    <source>
        <dbReference type="ARBA" id="ARBA00023242"/>
    </source>
</evidence>
<comment type="caution">
    <text evidence="8">The sequence shown here is derived from an EMBL/GenBank/DDBJ whole genome shotgun (WGS) entry which is preliminary data.</text>
</comment>
<keyword evidence="5 6" id="KW-0539">Nucleus</keyword>
<keyword evidence="9" id="KW-1185">Reference proteome</keyword>
<keyword evidence="4 6" id="KW-0804">Transcription</keyword>
<feature type="coiled-coil region" evidence="7">
    <location>
        <begin position="106"/>
        <end position="133"/>
    </location>
</feature>
<comment type="function">
    <text evidence="6">Component of the Mediator complex, a coactivator involved in the regulated transcription of nearly all RNA polymerase II-dependent genes. Mediator functions as a bridge to convey information from gene-specific regulatory proteins to the basal RNA polymerase II transcription machinery.</text>
</comment>
<comment type="similarity">
    <text evidence="6">Belongs to the Mediator complex subunit 7 family.</text>
</comment>
<dbReference type="Pfam" id="PF05983">
    <property type="entry name" value="Med7"/>
    <property type="match status" value="1"/>
</dbReference>
<keyword evidence="6" id="KW-0010">Activator</keyword>
<name>A0A4Q9KZ50_9MICR</name>
<dbReference type="InterPro" id="IPR037212">
    <property type="entry name" value="Med7/Med21-like"/>
</dbReference>
<evidence type="ECO:0000256" key="7">
    <source>
        <dbReference type="SAM" id="Coils"/>
    </source>
</evidence>
<dbReference type="GO" id="GO:0016592">
    <property type="term" value="C:mediator complex"/>
    <property type="evidence" value="ECO:0007669"/>
    <property type="project" value="InterPro"/>
</dbReference>
<proteinExistence type="inferred from homology"/>
<sequence>MIINSWPKPLIRKDESPPIIPKEYTCFGVNFIINQDGVPKITENKNIKEIPFKEIKNSIERSLLLFNKVLSKIIKDKDPSKYIKMIRDVHLNINQMISDSRYFEAKESINMLMKEKRTKCKEMEQKINEMLENFSQ</sequence>
<keyword evidence="3 6" id="KW-0805">Transcription regulation</keyword>
<keyword evidence="7" id="KW-0175">Coiled coil</keyword>
<comment type="subunit">
    <text evidence="6">Component of the Mediator complex.</text>
</comment>
<organism evidence="8 9">
    <name type="scientific">Hamiltosporidium magnivora</name>
    <dbReference type="NCBI Taxonomy" id="148818"/>
    <lineage>
        <taxon>Eukaryota</taxon>
        <taxon>Fungi</taxon>
        <taxon>Fungi incertae sedis</taxon>
        <taxon>Microsporidia</taxon>
        <taxon>Dubosqiidae</taxon>
        <taxon>Hamiltosporidium</taxon>
    </lineage>
</organism>
<dbReference type="Proteomes" id="UP000291404">
    <property type="component" value="Unassembled WGS sequence"/>
</dbReference>
<evidence type="ECO:0000256" key="4">
    <source>
        <dbReference type="ARBA" id="ARBA00023163"/>
    </source>
</evidence>